<evidence type="ECO:0000256" key="5">
    <source>
        <dbReference type="ARBA" id="ARBA00022516"/>
    </source>
</evidence>
<evidence type="ECO:0000256" key="8">
    <source>
        <dbReference type="ARBA" id="ARBA00022679"/>
    </source>
</evidence>
<evidence type="ECO:0000256" key="6">
    <source>
        <dbReference type="ARBA" id="ARBA00022556"/>
    </source>
</evidence>
<dbReference type="GO" id="GO:0005543">
    <property type="term" value="F:phospholipid binding"/>
    <property type="evidence" value="ECO:0007669"/>
    <property type="project" value="TreeGrafter"/>
</dbReference>
<evidence type="ECO:0000256" key="7">
    <source>
        <dbReference type="ARBA" id="ARBA00022676"/>
    </source>
</evidence>
<accession>A0A4R7B269</accession>
<dbReference type="Pfam" id="PF02684">
    <property type="entry name" value="LpxB"/>
    <property type="match status" value="1"/>
</dbReference>
<organism evidence="12 13">
    <name type="scientific">Paludibacterium purpuratum</name>
    <dbReference type="NCBI Taxonomy" id="1144873"/>
    <lineage>
        <taxon>Bacteria</taxon>
        <taxon>Pseudomonadati</taxon>
        <taxon>Pseudomonadota</taxon>
        <taxon>Betaproteobacteria</taxon>
        <taxon>Neisseriales</taxon>
        <taxon>Chromobacteriaceae</taxon>
        <taxon>Paludibacterium</taxon>
    </lineage>
</organism>
<dbReference type="PANTHER" id="PTHR30372">
    <property type="entry name" value="LIPID-A-DISACCHARIDE SYNTHASE"/>
    <property type="match status" value="1"/>
</dbReference>
<proteinExistence type="inferred from homology"/>
<keyword evidence="5 11" id="KW-0444">Lipid biosynthesis</keyword>
<evidence type="ECO:0000313" key="13">
    <source>
        <dbReference type="Proteomes" id="UP000295611"/>
    </source>
</evidence>
<dbReference type="EMBL" id="SNZP01000012">
    <property type="protein sequence ID" value="TDR73848.1"/>
    <property type="molecule type" value="Genomic_DNA"/>
</dbReference>
<comment type="function">
    <text evidence="1 11">Condensation of UDP-2,3-diacylglucosamine and 2,3-diacylglucosamine-1-phosphate to form lipid A disaccharide, a precursor of lipid A, a phosphorylated glycolipid that anchors the lipopolysaccharide to the outer membrane of the cell.</text>
</comment>
<evidence type="ECO:0000256" key="1">
    <source>
        <dbReference type="ARBA" id="ARBA00002056"/>
    </source>
</evidence>
<reference evidence="12 13" key="1">
    <citation type="submission" date="2019-03" db="EMBL/GenBank/DDBJ databases">
        <title>Genomic Encyclopedia of Type Strains, Phase III (KMG-III): the genomes of soil and plant-associated and newly described type strains.</title>
        <authorList>
            <person name="Whitman W."/>
        </authorList>
    </citation>
    <scope>NUCLEOTIDE SEQUENCE [LARGE SCALE GENOMIC DNA]</scope>
    <source>
        <strain evidence="12 13">CECT 8976</strain>
    </source>
</reference>
<dbReference type="GO" id="GO:0009245">
    <property type="term" value="P:lipid A biosynthetic process"/>
    <property type="evidence" value="ECO:0007669"/>
    <property type="project" value="UniProtKB-UniRule"/>
</dbReference>
<keyword evidence="9 11" id="KW-0443">Lipid metabolism</keyword>
<dbReference type="InterPro" id="IPR003835">
    <property type="entry name" value="Glyco_trans_19"/>
</dbReference>
<keyword evidence="7 11" id="KW-0328">Glycosyltransferase</keyword>
<comment type="caution">
    <text evidence="12">The sequence shown here is derived from an EMBL/GenBank/DDBJ whole genome shotgun (WGS) entry which is preliminary data.</text>
</comment>
<dbReference type="HAMAP" id="MF_00392">
    <property type="entry name" value="LpxB"/>
    <property type="match status" value="1"/>
</dbReference>
<evidence type="ECO:0000256" key="10">
    <source>
        <dbReference type="ARBA" id="ARBA00048975"/>
    </source>
</evidence>
<dbReference type="AlphaFoldDB" id="A0A4R7B269"/>
<evidence type="ECO:0000256" key="4">
    <source>
        <dbReference type="ARBA" id="ARBA00020902"/>
    </source>
</evidence>
<dbReference type="GO" id="GO:0016020">
    <property type="term" value="C:membrane"/>
    <property type="evidence" value="ECO:0007669"/>
    <property type="project" value="GOC"/>
</dbReference>
<dbReference type="NCBIfam" id="TIGR00215">
    <property type="entry name" value="lpxB"/>
    <property type="match status" value="1"/>
</dbReference>
<evidence type="ECO:0000256" key="3">
    <source>
        <dbReference type="ARBA" id="ARBA00012687"/>
    </source>
</evidence>
<dbReference type="PANTHER" id="PTHR30372:SF4">
    <property type="entry name" value="LIPID-A-DISACCHARIDE SYNTHASE, MITOCHONDRIAL-RELATED"/>
    <property type="match status" value="1"/>
</dbReference>
<keyword evidence="8 11" id="KW-0808">Transferase</keyword>
<dbReference type="GO" id="GO:0008915">
    <property type="term" value="F:lipid-A-disaccharide synthase activity"/>
    <property type="evidence" value="ECO:0007669"/>
    <property type="project" value="UniProtKB-UniRule"/>
</dbReference>
<comment type="similarity">
    <text evidence="2 11">Belongs to the LpxB family.</text>
</comment>
<evidence type="ECO:0000313" key="12">
    <source>
        <dbReference type="EMBL" id="TDR73848.1"/>
    </source>
</evidence>
<keyword evidence="6 11" id="KW-0441">Lipid A biosynthesis</keyword>
<comment type="catalytic activity">
    <reaction evidence="10 11">
        <text>a lipid X + a UDP-2-N,3-O-bis[(3R)-3-hydroxyacyl]-alpha-D-glucosamine = a lipid A disaccharide + UDP + H(+)</text>
        <dbReference type="Rhea" id="RHEA:67828"/>
        <dbReference type="ChEBI" id="CHEBI:15378"/>
        <dbReference type="ChEBI" id="CHEBI:58223"/>
        <dbReference type="ChEBI" id="CHEBI:137748"/>
        <dbReference type="ChEBI" id="CHEBI:176338"/>
        <dbReference type="ChEBI" id="CHEBI:176343"/>
        <dbReference type="EC" id="2.4.1.182"/>
    </reaction>
</comment>
<evidence type="ECO:0000256" key="9">
    <source>
        <dbReference type="ARBA" id="ARBA00023098"/>
    </source>
</evidence>
<evidence type="ECO:0000256" key="11">
    <source>
        <dbReference type="HAMAP-Rule" id="MF_00392"/>
    </source>
</evidence>
<dbReference type="EC" id="2.4.1.182" evidence="3 11"/>
<evidence type="ECO:0000256" key="2">
    <source>
        <dbReference type="ARBA" id="ARBA00007868"/>
    </source>
</evidence>
<dbReference type="UniPathway" id="UPA00973"/>
<name>A0A4R7B269_9NEIS</name>
<keyword evidence="13" id="KW-1185">Reference proteome</keyword>
<dbReference type="Proteomes" id="UP000295611">
    <property type="component" value="Unassembled WGS sequence"/>
</dbReference>
<dbReference type="SUPFAM" id="SSF53756">
    <property type="entry name" value="UDP-Glycosyltransferase/glycogen phosphorylase"/>
    <property type="match status" value="1"/>
</dbReference>
<comment type="pathway">
    <text evidence="11">Bacterial outer membrane biogenesis; LPS lipid A biosynthesis.</text>
</comment>
<dbReference type="RefSeq" id="WP_133682471.1">
    <property type="nucleotide sequence ID" value="NZ_SNZP01000012.1"/>
</dbReference>
<protein>
    <recommendedName>
        <fullName evidence="4 11">Lipid-A-disaccharide synthase</fullName>
        <ecNumber evidence="3 11">2.4.1.182</ecNumber>
    </recommendedName>
</protein>
<dbReference type="OrthoDB" id="9801642at2"/>
<sequence length="388" mass="43859">MPEITHNFDKTLRVAMVAGEASGDQLGAQLMEAMIRRYPRIEFFGIGGPHMEARGLRSMVPQEKLAVRGYVEVLKHLPELLRIRNELRVSLIKSRPDVFVGIDAPDFNLPLEAKLKQAGIPTVHYVSPSVWAWRPERIQRIARAVSKVLCLFPMEPPLYVKAGVPVSYVGHPLASEIPLATDKEAMREQLALPKNAPIFALLPGSRMSELDYMAPIYIETAKLLLKKFPEAQFIVPLATRATRDRFDAILTRMKAWELPIRKLFGHAQMAIIASDVVLVTSGTATLEVALCKRPMVISYKLSTLTYWLVKHKLRLPYVGLPNILCERAVVPELLQKNARPEKLANELERIYHDKDYQEELSVLFDELQLRLRMDTSEQAAADVLQVAL</sequence>
<gene>
    <name evidence="11" type="primary">lpxB</name>
    <name evidence="12" type="ORF">DFP86_11252</name>
</gene>